<dbReference type="SUPFAM" id="SSF103642">
    <property type="entry name" value="Sec-C motif"/>
    <property type="match status" value="1"/>
</dbReference>
<dbReference type="AlphaFoldDB" id="A0A2Z6B0X1"/>
<name>A0A2Z6B0X1_9BACT</name>
<evidence type="ECO:0000313" key="3">
    <source>
        <dbReference type="Proteomes" id="UP000269883"/>
    </source>
</evidence>
<dbReference type="Gene3D" id="3.10.450.50">
    <property type="match status" value="1"/>
</dbReference>
<dbReference type="InterPro" id="IPR048469">
    <property type="entry name" value="YchJ-like_M"/>
</dbReference>
<dbReference type="PANTHER" id="PTHR33747:SF1">
    <property type="entry name" value="ADENYLATE CYCLASE-ASSOCIATED CAP C-TERMINAL DOMAIN-CONTAINING PROTEIN"/>
    <property type="match status" value="1"/>
</dbReference>
<dbReference type="KEGG" id="dfl:DFE_2426"/>
<accession>A0A2Z6B0X1</accession>
<evidence type="ECO:0000313" key="2">
    <source>
        <dbReference type="EMBL" id="BBD09152.1"/>
    </source>
</evidence>
<dbReference type="PANTHER" id="PTHR33747">
    <property type="entry name" value="UPF0225 PROTEIN SCO1677"/>
    <property type="match status" value="1"/>
</dbReference>
<keyword evidence="3" id="KW-1185">Reference proteome</keyword>
<gene>
    <name evidence="2" type="ORF">DFE_2426</name>
</gene>
<dbReference type="Proteomes" id="UP000269883">
    <property type="component" value="Chromosome"/>
</dbReference>
<dbReference type="InterPro" id="IPR004027">
    <property type="entry name" value="SEC_C_motif"/>
</dbReference>
<organism evidence="2 3">
    <name type="scientific">Desulfovibrio ferrophilus</name>
    <dbReference type="NCBI Taxonomy" id="241368"/>
    <lineage>
        <taxon>Bacteria</taxon>
        <taxon>Pseudomonadati</taxon>
        <taxon>Thermodesulfobacteriota</taxon>
        <taxon>Desulfovibrionia</taxon>
        <taxon>Desulfovibrionales</taxon>
        <taxon>Desulfovibrionaceae</taxon>
        <taxon>Desulfovibrio</taxon>
    </lineage>
</organism>
<dbReference type="InterPro" id="IPR032710">
    <property type="entry name" value="NTF2-like_dom_sf"/>
</dbReference>
<dbReference type="SUPFAM" id="SSF54427">
    <property type="entry name" value="NTF2-like"/>
    <property type="match status" value="1"/>
</dbReference>
<proteinExistence type="predicted"/>
<dbReference type="Pfam" id="PF17775">
    <property type="entry name" value="YchJ_M-like"/>
    <property type="match status" value="1"/>
</dbReference>
<dbReference type="EMBL" id="AP017378">
    <property type="protein sequence ID" value="BBD09152.1"/>
    <property type="molecule type" value="Genomic_DNA"/>
</dbReference>
<evidence type="ECO:0000259" key="1">
    <source>
        <dbReference type="Pfam" id="PF17775"/>
    </source>
</evidence>
<dbReference type="Pfam" id="PF02810">
    <property type="entry name" value="SEC-C"/>
    <property type="match status" value="1"/>
</dbReference>
<reference evidence="2 3" key="1">
    <citation type="journal article" date="2018" name="Sci. Adv.">
        <title>Multi-heme cytochromes provide a pathway for survival in energy-limited environments.</title>
        <authorList>
            <person name="Deng X."/>
            <person name="Dohmae N."/>
            <person name="Nealson K.H."/>
            <person name="Hashimoto K."/>
            <person name="Okamoto A."/>
        </authorList>
    </citation>
    <scope>NUCLEOTIDE SEQUENCE [LARGE SCALE GENOMIC DNA]</scope>
    <source>
        <strain evidence="2 3">IS5</strain>
    </source>
</reference>
<protein>
    <submittedName>
        <fullName evidence="2">SecC motif-containing protein</fullName>
    </submittedName>
</protein>
<feature type="domain" description="YchJ-like middle NTF2-like" evidence="1">
    <location>
        <begin position="2"/>
        <end position="34"/>
    </location>
</feature>
<sequence>MEFTAVFEQSGGRNEHHEYAQFRREGEHWLYVDGNIVGATVRRETPKIGRNEPCPCGSGKKYKKCCMG</sequence>